<sequence length="118" mass="14447">MSFYRPHPRQRRTCEEHKAELEEENYHLRSELQTEVDINHQNERQINQLKRDYFQCEQEIQDLNREIERLENASEEEISELKSEFSSLKNQLYQARKDVQDKGKYIFSLEVRLVESEK</sequence>
<reference evidence="2 4" key="1">
    <citation type="submission" date="2017-11" db="EMBL/GenBank/DDBJ databases">
        <title>The genome of Rhizophagus clarus HR1 reveals common genetic basis of auxotrophy among arbuscular mycorrhizal fungi.</title>
        <authorList>
            <person name="Kobayashi Y."/>
        </authorList>
    </citation>
    <scope>NUCLEOTIDE SEQUENCE [LARGE SCALE GENOMIC DNA]</scope>
    <source>
        <strain evidence="2 4">HR1</strain>
    </source>
</reference>
<keyword evidence="4" id="KW-1185">Reference proteome</keyword>
<name>A0A2Z6RZ29_9GLOM</name>
<dbReference type="OrthoDB" id="2422825at2759"/>
<dbReference type="EMBL" id="BEXD01004198">
    <property type="protein sequence ID" value="GBC08176.1"/>
    <property type="molecule type" value="Genomic_DNA"/>
</dbReference>
<dbReference type="Gene3D" id="1.20.5.1700">
    <property type="match status" value="1"/>
</dbReference>
<dbReference type="EMBL" id="BLAL01000040">
    <property type="protein sequence ID" value="GES78582.1"/>
    <property type="molecule type" value="Genomic_DNA"/>
</dbReference>
<dbReference type="AlphaFoldDB" id="A0A2Z6RZ29"/>
<feature type="coiled-coil region" evidence="1">
    <location>
        <begin position="39"/>
        <end position="98"/>
    </location>
</feature>
<dbReference type="Proteomes" id="UP000247702">
    <property type="component" value="Unassembled WGS sequence"/>
</dbReference>
<organism evidence="2 4">
    <name type="scientific">Rhizophagus clarus</name>
    <dbReference type="NCBI Taxonomy" id="94130"/>
    <lineage>
        <taxon>Eukaryota</taxon>
        <taxon>Fungi</taxon>
        <taxon>Fungi incertae sedis</taxon>
        <taxon>Mucoromycota</taxon>
        <taxon>Glomeromycotina</taxon>
        <taxon>Glomeromycetes</taxon>
        <taxon>Glomerales</taxon>
        <taxon>Glomeraceae</taxon>
        <taxon>Rhizophagus</taxon>
    </lineage>
</organism>
<evidence type="ECO:0000313" key="4">
    <source>
        <dbReference type="Proteomes" id="UP000247702"/>
    </source>
</evidence>
<protein>
    <submittedName>
        <fullName evidence="2">Uncharacterized protein</fullName>
    </submittedName>
</protein>
<comment type="caution">
    <text evidence="2">The sequence shown here is derived from an EMBL/GenBank/DDBJ whole genome shotgun (WGS) entry which is preliminary data.</text>
</comment>
<reference evidence="3" key="2">
    <citation type="submission" date="2019-10" db="EMBL/GenBank/DDBJ databases">
        <title>Conservation and host-specific expression of non-tandemly repeated heterogenous ribosome RNA gene in arbuscular mycorrhizal fungi.</title>
        <authorList>
            <person name="Maeda T."/>
            <person name="Kobayashi Y."/>
            <person name="Nakagawa T."/>
            <person name="Ezawa T."/>
            <person name="Yamaguchi K."/>
            <person name="Bino T."/>
            <person name="Nishimoto Y."/>
            <person name="Shigenobu S."/>
            <person name="Kawaguchi M."/>
        </authorList>
    </citation>
    <scope>NUCLEOTIDE SEQUENCE</scope>
    <source>
        <strain evidence="3">HR1</strain>
    </source>
</reference>
<proteinExistence type="predicted"/>
<keyword evidence="1" id="KW-0175">Coiled coil</keyword>
<evidence type="ECO:0000313" key="2">
    <source>
        <dbReference type="EMBL" id="GBC08176.1"/>
    </source>
</evidence>
<dbReference type="Proteomes" id="UP000615446">
    <property type="component" value="Unassembled WGS sequence"/>
</dbReference>
<gene>
    <name evidence="3" type="ORF">RCL2_000590000</name>
    <name evidence="2" type="ORF">RclHR1_07950003</name>
</gene>
<evidence type="ECO:0000313" key="3">
    <source>
        <dbReference type="EMBL" id="GES78582.1"/>
    </source>
</evidence>
<evidence type="ECO:0000256" key="1">
    <source>
        <dbReference type="SAM" id="Coils"/>
    </source>
</evidence>
<accession>A0A2Z6RZ29</accession>